<dbReference type="Proteomes" id="UP001250858">
    <property type="component" value="Chromosome"/>
</dbReference>
<evidence type="ECO:0000256" key="1">
    <source>
        <dbReference type="SAM" id="MobiDB-lite"/>
    </source>
</evidence>
<dbReference type="InterPro" id="IPR004675">
    <property type="entry name" value="AhpD_core"/>
</dbReference>
<feature type="compositionally biased region" description="Low complexity" evidence="1">
    <location>
        <begin position="1"/>
        <end position="44"/>
    </location>
</feature>
<protein>
    <submittedName>
        <fullName evidence="3">Carboxymuconolactone decarboxylase family protein</fullName>
    </submittedName>
</protein>
<dbReference type="InterPro" id="IPR029032">
    <property type="entry name" value="AhpD-like"/>
</dbReference>
<evidence type="ECO:0000259" key="2">
    <source>
        <dbReference type="Pfam" id="PF02627"/>
    </source>
</evidence>
<dbReference type="PANTHER" id="PTHR34846">
    <property type="entry name" value="4-CARBOXYMUCONOLACTONE DECARBOXYLASE FAMILY PROTEIN (AFU_ORTHOLOGUE AFUA_6G11590)"/>
    <property type="match status" value="1"/>
</dbReference>
<feature type="domain" description="Carboxymuconolactone decarboxylase-like" evidence="2">
    <location>
        <begin position="67"/>
        <end position="148"/>
    </location>
</feature>
<organism evidence="3 4">
    <name type="scientific">Streptomyces roseicoloratus</name>
    <dbReference type="NCBI Taxonomy" id="2508722"/>
    <lineage>
        <taxon>Bacteria</taxon>
        <taxon>Bacillati</taxon>
        <taxon>Actinomycetota</taxon>
        <taxon>Actinomycetes</taxon>
        <taxon>Kitasatosporales</taxon>
        <taxon>Streptomycetaceae</taxon>
        <taxon>Streptomyces</taxon>
    </lineage>
</organism>
<dbReference type="SUPFAM" id="SSF69118">
    <property type="entry name" value="AhpD-like"/>
    <property type="match status" value="1"/>
</dbReference>
<sequence length="209" mass="22136">MTTTTTGTAPTTTAPTTGAPVTTAATTGAGTAAPTAATGAQGAAQNAPHGALAPEHPPRLAFAELHPEFYKAMTRLEIAAAKHVDPTLYELVKIRASQINNCAFCLDMHTKDALAAGESVQRIVQLAAWRESRHFYTERELAALALTEAVTVLTDGFVPDEVYAEAARHFDETSLAHVIGAIIAINSWNRIAVTCRFTPGHYTPGGSRR</sequence>
<feature type="region of interest" description="Disordered" evidence="1">
    <location>
        <begin position="1"/>
        <end position="55"/>
    </location>
</feature>
<keyword evidence="4" id="KW-1185">Reference proteome</keyword>
<name>A0ABY9RTD0_9ACTN</name>
<evidence type="ECO:0000313" key="3">
    <source>
        <dbReference type="EMBL" id="WMX45431.1"/>
    </source>
</evidence>
<accession>A0ABY9RTD0</accession>
<dbReference type="PANTHER" id="PTHR34846:SF10">
    <property type="entry name" value="CYTOPLASMIC PROTEIN"/>
    <property type="match status" value="1"/>
</dbReference>
<proteinExistence type="predicted"/>
<dbReference type="InterPro" id="IPR003779">
    <property type="entry name" value="CMD-like"/>
</dbReference>
<dbReference type="RefSeq" id="WP_309548498.1">
    <property type="nucleotide sequence ID" value="NZ_CP133762.1"/>
</dbReference>
<dbReference type="EMBL" id="CP133762">
    <property type="protein sequence ID" value="WMX45431.1"/>
    <property type="molecule type" value="Genomic_DNA"/>
</dbReference>
<reference evidence="3 4" key="1">
    <citation type="submission" date="2023-09" db="EMBL/GenBank/DDBJ databases">
        <title>Complete genome of Streptomyces roseicoloratus T14.</title>
        <authorList>
            <person name="Bashizi T."/>
            <person name="Kim M.-J."/>
            <person name="Lee G."/>
            <person name="Tagele S.B."/>
            <person name="Shin J.-H."/>
        </authorList>
    </citation>
    <scope>NUCLEOTIDE SEQUENCE [LARGE SCALE GENOMIC DNA]</scope>
    <source>
        <strain evidence="3 4">T14</strain>
    </source>
</reference>
<gene>
    <name evidence="3" type="ORF">RGF97_12015</name>
</gene>
<dbReference type="NCBIfam" id="TIGR00778">
    <property type="entry name" value="ahpD_dom"/>
    <property type="match status" value="1"/>
</dbReference>
<dbReference type="Pfam" id="PF02627">
    <property type="entry name" value="CMD"/>
    <property type="match status" value="1"/>
</dbReference>
<evidence type="ECO:0000313" key="4">
    <source>
        <dbReference type="Proteomes" id="UP001250858"/>
    </source>
</evidence>
<dbReference type="Gene3D" id="1.20.1290.10">
    <property type="entry name" value="AhpD-like"/>
    <property type="match status" value="1"/>
</dbReference>